<organism evidence="3 4">
    <name type="scientific">Nitrosococcus oceani C-27</name>
    <dbReference type="NCBI Taxonomy" id="314279"/>
    <lineage>
        <taxon>Bacteria</taxon>
        <taxon>Pseudomonadati</taxon>
        <taxon>Pseudomonadota</taxon>
        <taxon>Gammaproteobacteria</taxon>
        <taxon>Chromatiales</taxon>
        <taxon>Chromatiaceae</taxon>
        <taxon>Nitrosococcus</taxon>
    </lineage>
</organism>
<proteinExistence type="predicted"/>
<keyword evidence="1" id="KW-0175">Coiled coil</keyword>
<keyword evidence="2" id="KW-0472">Membrane</keyword>
<comment type="caution">
    <text evidence="3">The sequence shown here is derived from an EMBL/GenBank/DDBJ whole genome shotgun (WGS) entry which is preliminary data.</text>
</comment>
<dbReference type="InterPro" id="IPR019277">
    <property type="entry name" value="DUF2304"/>
</dbReference>
<evidence type="ECO:0000313" key="3">
    <source>
        <dbReference type="EMBL" id="KFI20241.1"/>
    </source>
</evidence>
<keyword evidence="2" id="KW-0812">Transmembrane</keyword>
<dbReference type="HOGENOM" id="CLU_134280_3_0_6"/>
<dbReference type="OrthoDB" id="8812556at2"/>
<feature type="coiled-coil region" evidence="1">
    <location>
        <begin position="88"/>
        <end position="115"/>
    </location>
</feature>
<name>A0A0E2Z4V6_9GAMM</name>
<feature type="transmembrane region" description="Helical" evidence="2">
    <location>
        <begin position="59"/>
        <end position="79"/>
    </location>
</feature>
<gene>
    <name evidence="3" type="ORF">IB75_03790</name>
</gene>
<evidence type="ECO:0000313" key="4">
    <source>
        <dbReference type="Proteomes" id="UP000028839"/>
    </source>
</evidence>
<reference evidence="3 4" key="1">
    <citation type="submission" date="2014-07" db="EMBL/GenBank/DDBJ databases">
        <title>Comparative analysis of Nitrosococcus oceani genome inventories of strains from Pacific and Atlantic gyres.</title>
        <authorList>
            <person name="Lim C.K."/>
            <person name="Wang L."/>
            <person name="Sayavedra-Soto L.A."/>
            <person name="Klotz M.G."/>
        </authorList>
    </citation>
    <scope>NUCLEOTIDE SEQUENCE [LARGE SCALE GENOMIC DNA]</scope>
    <source>
        <strain evidence="3 4">C-27</strain>
    </source>
</reference>
<evidence type="ECO:0008006" key="5">
    <source>
        <dbReference type="Google" id="ProtNLM"/>
    </source>
</evidence>
<dbReference type="EMBL" id="JPGN01000023">
    <property type="protein sequence ID" value="KFI20241.1"/>
    <property type="molecule type" value="Genomic_DNA"/>
</dbReference>
<evidence type="ECO:0000256" key="2">
    <source>
        <dbReference type="SAM" id="Phobius"/>
    </source>
</evidence>
<dbReference type="Proteomes" id="UP000028839">
    <property type="component" value="Unassembled WGS sequence"/>
</dbReference>
<feature type="transmembrane region" description="Helical" evidence="2">
    <location>
        <begin position="6"/>
        <end position="23"/>
    </location>
</feature>
<protein>
    <recommendedName>
        <fullName evidence="5">DUF2304 domain-containing protein</fullName>
    </recommendedName>
</protein>
<feature type="transmembrane region" description="Helical" evidence="2">
    <location>
        <begin position="35"/>
        <end position="53"/>
    </location>
</feature>
<dbReference type="AlphaFoldDB" id="A0A0E2Z4V6"/>
<sequence>MIDYQWTSTLIGLLIASLILFLVRRDHLHGPYAVWWLVVAAMVVVLGVFPRLFDTVAPLFGVAYPPILAVVLGMGLLLIKMLTMDLERSRQERKLRRLTQRLAMLETLLEKVHQSQLAQEKEKDIGGDDNQGQ</sequence>
<dbReference type="Pfam" id="PF10066">
    <property type="entry name" value="DUF2304"/>
    <property type="match status" value="1"/>
</dbReference>
<keyword evidence="2" id="KW-1133">Transmembrane helix</keyword>
<accession>A0A0E2Z4V6</accession>
<evidence type="ECO:0000256" key="1">
    <source>
        <dbReference type="SAM" id="Coils"/>
    </source>
</evidence>